<accession>K0XIV2</accession>
<dbReference type="PATRIC" id="fig|742726.3.peg.1717"/>
<evidence type="ECO:0000313" key="4">
    <source>
        <dbReference type="Proteomes" id="UP000006044"/>
    </source>
</evidence>
<dbReference type="InterPro" id="IPR045474">
    <property type="entry name" value="GEVED"/>
</dbReference>
<comment type="caution">
    <text evidence="3">The sequence shown here is derived from an EMBL/GenBank/DDBJ whole genome shotgun (WGS) entry which is preliminary data.</text>
</comment>
<dbReference type="RefSeq" id="WP_008862098.1">
    <property type="nucleotide sequence ID" value="NZ_JH815204.1"/>
</dbReference>
<reference evidence="3 4" key="1">
    <citation type="submission" date="2012-08" db="EMBL/GenBank/DDBJ databases">
        <title>The Genome Sequence of Barnesiella intestinihominis YIT 11860.</title>
        <authorList>
            <consortium name="The Broad Institute Genome Sequencing Platform"/>
            <person name="Earl A."/>
            <person name="Ward D."/>
            <person name="Feldgarden M."/>
            <person name="Gevers D."/>
            <person name="Morotomi M."/>
            <person name="Walker B."/>
            <person name="Young S.K."/>
            <person name="Zeng Q."/>
            <person name="Gargeya S."/>
            <person name="Fitzgerald M."/>
            <person name="Haas B."/>
            <person name="Abouelleil A."/>
            <person name="Alvarado L."/>
            <person name="Arachchi H.M."/>
            <person name="Berlin A.M."/>
            <person name="Chapman S.B."/>
            <person name="Goldberg J."/>
            <person name="Griggs A."/>
            <person name="Gujja S."/>
            <person name="Hansen M."/>
            <person name="Howarth C."/>
            <person name="Imamovic A."/>
            <person name="Larimer J."/>
            <person name="McCowen C."/>
            <person name="Montmayeur A."/>
            <person name="Murphy C."/>
            <person name="Neiman D."/>
            <person name="Pearson M."/>
            <person name="Priest M."/>
            <person name="Roberts A."/>
            <person name="Saif S."/>
            <person name="Shea T."/>
            <person name="Sisk P."/>
            <person name="Sykes S."/>
            <person name="Wortman J."/>
            <person name="Nusbaum C."/>
            <person name="Birren B."/>
        </authorList>
    </citation>
    <scope>NUCLEOTIDE SEQUENCE [LARGE SCALE GENOMIC DNA]</scope>
    <source>
        <strain evidence="3 4">YIT 11860</strain>
    </source>
</reference>
<evidence type="ECO:0000259" key="2">
    <source>
        <dbReference type="Pfam" id="PF20009"/>
    </source>
</evidence>
<dbReference type="Pfam" id="PF20009">
    <property type="entry name" value="GEVED"/>
    <property type="match status" value="1"/>
</dbReference>
<feature type="domain" description="GEVED" evidence="2">
    <location>
        <begin position="818"/>
        <end position="898"/>
    </location>
</feature>
<dbReference type="eggNOG" id="COG4724">
    <property type="taxonomic scope" value="Bacteria"/>
</dbReference>
<dbReference type="GeneID" id="77848888"/>
<dbReference type="STRING" id="742726.HMPREF9448_01639"/>
<dbReference type="Proteomes" id="UP000006044">
    <property type="component" value="Unassembled WGS sequence"/>
</dbReference>
<name>K0XIV2_9BACT</name>
<dbReference type="AlphaFoldDB" id="K0XIV2"/>
<dbReference type="NCBIfam" id="TIGR04183">
    <property type="entry name" value="Por_Secre_tail"/>
    <property type="match status" value="1"/>
</dbReference>
<organism evidence="3 4">
    <name type="scientific">Barnesiella intestinihominis YIT 11860</name>
    <dbReference type="NCBI Taxonomy" id="742726"/>
    <lineage>
        <taxon>Bacteria</taxon>
        <taxon>Pseudomonadati</taxon>
        <taxon>Bacteroidota</taxon>
        <taxon>Bacteroidia</taxon>
        <taxon>Bacteroidales</taxon>
        <taxon>Barnesiellaceae</taxon>
        <taxon>Barnesiella</taxon>
    </lineage>
</organism>
<gene>
    <name evidence="3" type="ORF">HMPREF9448_01639</name>
</gene>
<sequence length="1016" mass="112189">MKKFTVCGAAVALCCLAGNVQAQEPEYPASASTEVFDFTPWNDDKLLLLFAQAADEGRKYPTKEEFEAAGFNLDLEFSRSHVRPAVIMEDAAKNIVADVYPTRRLWMNTPTGQGESVGGYPSSEFHSDVFSMWNYTNLYGAWNHTILQAPGSWADAAHKNGTHMFSGIKFFESWGTTSSEYIKLITKKNEKGEYVYVDAFLNALLFLGLDGINYNFEDSGYQQTDVVGFHQALYKRAKEIGFDSFHIGLYTSSSSLSTRTANALYGTKANGKTADLMLNYSGGDFATQYMASSVQAAETAYGTADGLYAGGWYRHMDLSWPLLNQDEATKRCGLCLWGEHKISRFFQYVVGKDPMDMQTNYQKLLEKGFSGGYRTPIQRPAPSYTNVFQVENASEADTQLAEFCGLAEFIPERTAIQGDLPFNTYFSLGNGDFYAYKGKKTLGSWYNMGQQDYVPTYRWLIYQTGTTNRSTDIDAEFTHEDAYIGGSALRLKGTPTSTGSDVVLYRAKLTVSGNNATAKLAVKSGIEGSNASNLYLILKKFDDNAWLEFPVGDLKGATWEEKEIALSGINQNDVIEYIGLRVKGSASDSYKMLVGQLQLCDDRSAVKPADIDDLSVVTEVKEETTSSMSVKLTWSVDYTGFSPARKDYGMVYNDEVNIDHFEILYKNGEDGRVSEVGRTSTWSAYVGNIQFEDENDDPYIGVRSVSVDLKSYSPVVWTHVPRATGSLPEPDTDLYGKTYLNLESEGVETAQKYRYVSSLVTTGATENLNYTSNTPVGGDNYLRVTDQKLKVEQGQKVTVKFAGRVNGSDDGLKWCLGKAYVDWNLDYVFDASTDELVMEVGTLNAGTDSIATGCTFILNVPEDAAVGTSRFRMVFSDAWFTHPGPTGGTAKGFSIDFDVEVTGSNSGREPEKTYADYRDQGVADEPDGLDVSGIEDVVNGNGNGVSSVSSLYPTVATDVIYFNNVDKAWIYTVDGQLVKYVNNNPESVNVSDLSSAMYVVKMQKGNVVRSQKMFKK</sequence>
<keyword evidence="1" id="KW-0732">Signal</keyword>
<proteinExistence type="predicted"/>
<evidence type="ECO:0000256" key="1">
    <source>
        <dbReference type="SAM" id="SignalP"/>
    </source>
</evidence>
<evidence type="ECO:0000313" key="3">
    <source>
        <dbReference type="EMBL" id="EJZ63800.1"/>
    </source>
</evidence>
<feature type="chain" id="PRO_5003844848" evidence="1">
    <location>
        <begin position="23"/>
        <end position="1016"/>
    </location>
</feature>
<feature type="signal peptide" evidence="1">
    <location>
        <begin position="1"/>
        <end position="22"/>
    </location>
</feature>
<dbReference type="Gene3D" id="3.20.20.80">
    <property type="entry name" value="Glycosidases"/>
    <property type="match status" value="1"/>
</dbReference>
<dbReference type="HOGENOM" id="CLU_298579_0_0_10"/>
<keyword evidence="4" id="KW-1185">Reference proteome</keyword>
<dbReference type="InterPro" id="IPR026444">
    <property type="entry name" value="Secre_tail"/>
</dbReference>
<dbReference type="OrthoDB" id="1089471at2"/>
<dbReference type="EMBL" id="ADLE01000011">
    <property type="protein sequence ID" value="EJZ63800.1"/>
    <property type="molecule type" value="Genomic_DNA"/>
</dbReference>
<dbReference type="Gene3D" id="2.60.120.260">
    <property type="entry name" value="Galactose-binding domain-like"/>
    <property type="match status" value="1"/>
</dbReference>
<protein>
    <submittedName>
        <fullName evidence="3">Por secretion system C-terminal sorting domain-containing protein</fullName>
    </submittedName>
</protein>